<organism evidence="1 2">
    <name type="scientific">Thermocrispum agreste</name>
    <dbReference type="NCBI Taxonomy" id="37925"/>
    <lineage>
        <taxon>Bacteria</taxon>
        <taxon>Bacillati</taxon>
        <taxon>Actinomycetota</taxon>
        <taxon>Actinomycetes</taxon>
        <taxon>Pseudonocardiales</taxon>
        <taxon>Pseudonocardiaceae</taxon>
        <taxon>Thermocrispum</taxon>
    </lineage>
</organism>
<protein>
    <submittedName>
        <fullName evidence="1">Uncharacterized protein</fullName>
    </submittedName>
</protein>
<dbReference type="AlphaFoldDB" id="A0ABD6FFS5"/>
<accession>A0ABD6FFS5</accession>
<name>A0ABD6FFS5_9PSEU</name>
<gene>
    <name evidence="1" type="ORF">DIU77_006670</name>
</gene>
<reference evidence="1 2" key="1">
    <citation type="journal article" date="2021" name="BMC Genomics">
        <title>Genome-resolved metagenome and metatranscriptome analyses of thermophilic composting reveal key bacterial players and their metabolic interactions.</title>
        <authorList>
            <person name="Braga L.P.P."/>
            <person name="Pereira R.V."/>
            <person name="Martins L.F."/>
            <person name="Moura L.M.S."/>
            <person name="Sanchez F.B."/>
            <person name="Patane J.S.L."/>
            <person name="da Silva A.M."/>
            <person name="Setubal J.C."/>
        </authorList>
    </citation>
    <scope>NUCLEOTIDE SEQUENCE [LARGE SCALE GENOMIC DNA]</scope>
    <source>
        <strain evidence="1">ZC4RG45</strain>
    </source>
</reference>
<comment type="caution">
    <text evidence="1">The sequence shown here is derived from an EMBL/GenBank/DDBJ whole genome shotgun (WGS) entry which is preliminary data.</text>
</comment>
<sequence length="104" mass="11337">MVNRELWVLYQHSPMYGAPTSPVGVLGIEETVEGVTTHVEWFAEQPSGIWPERLGKVDPQDLPFLLGIWQHDTVALAAPVPDVSVADDLTSAVRAQCTELLTAA</sequence>
<evidence type="ECO:0000313" key="2">
    <source>
        <dbReference type="Proteomes" id="UP000249324"/>
    </source>
</evidence>
<proteinExistence type="predicted"/>
<dbReference type="EMBL" id="QGUI02000059">
    <property type="protein sequence ID" value="MFO7191912.1"/>
    <property type="molecule type" value="Genomic_DNA"/>
</dbReference>
<dbReference type="Proteomes" id="UP000249324">
    <property type="component" value="Unassembled WGS sequence"/>
</dbReference>
<evidence type="ECO:0000313" key="1">
    <source>
        <dbReference type="EMBL" id="MFO7191912.1"/>
    </source>
</evidence>